<evidence type="ECO:0000313" key="2">
    <source>
        <dbReference type="EMBL" id="GAA5174634.1"/>
    </source>
</evidence>
<dbReference type="EMBL" id="BAABJP010000062">
    <property type="protein sequence ID" value="GAA5174634.1"/>
    <property type="molecule type" value="Genomic_DNA"/>
</dbReference>
<keyword evidence="3" id="KW-1185">Reference proteome</keyword>
<feature type="compositionally biased region" description="Acidic residues" evidence="1">
    <location>
        <begin position="20"/>
        <end position="29"/>
    </location>
</feature>
<sequence>MPKGLDSPATVSGGGTMPADEPDETDDPGAEAGGAKGHRVPRTWCRDCDGKGLRVLPRMAVLSGGATLTEAMGGGEFVTGFETRPCSTCGATGWISGMVPPV</sequence>
<protein>
    <submittedName>
        <fullName evidence="2">Uncharacterized protein</fullName>
    </submittedName>
</protein>
<comment type="caution">
    <text evidence="2">The sequence shown here is derived from an EMBL/GenBank/DDBJ whole genome shotgun (WGS) entry which is preliminary data.</text>
</comment>
<feature type="region of interest" description="Disordered" evidence="1">
    <location>
        <begin position="1"/>
        <end position="41"/>
    </location>
</feature>
<proteinExistence type="predicted"/>
<name>A0ABP9RBM1_9PSEU</name>
<gene>
    <name evidence="2" type="ORF">GCM10023321_78890</name>
</gene>
<dbReference type="Proteomes" id="UP001428817">
    <property type="component" value="Unassembled WGS sequence"/>
</dbReference>
<evidence type="ECO:0000256" key="1">
    <source>
        <dbReference type="SAM" id="MobiDB-lite"/>
    </source>
</evidence>
<evidence type="ECO:0000313" key="3">
    <source>
        <dbReference type="Proteomes" id="UP001428817"/>
    </source>
</evidence>
<reference evidence="3" key="1">
    <citation type="journal article" date="2019" name="Int. J. Syst. Evol. Microbiol.">
        <title>The Global Catalogue of Microorganisms (GCM) 10K type strain sequencing project: providing services to taxonomists for standard genome sequencing and annotation.</title>
        <authorList>
            <consortium name="The Broad Institute Genomics Platform"/>
            <consortium name="The Broad Institute Genome Sequencing Center for Infectious Disease"/>
            <person name="Wu L."/>
            <person name="Ma J."/>
        </authorList>
    </citation>
    <scope>NUCLEOTIDE SEQUENCE [LARGE SCALE GENOMIC DNA]</scope>
    <source>
        <strain evidence="3">JCM 18303</strain>
    </source>
</reference>
<organism evidence="2 3">
    <name type="scientific">Pseudonocardia eucalypti</name>
    <dbReference type="NCBI Taxonomy" id="648755"/>
    <lineage>
        <taxon>Bacteria</taxon>
        <taxon>Bacillati</taxon>
        <taxon>Actinomycetota</taxon>
        <taxon>Actinomycetes</taxon>
        <taxon>Pseudonocardiales</taxon>
        <taxon>Pseudonocardiaceae</taxon>
        <taxon>Pseudonocardia</taxon>
    </lineage>
</organism>
<accession>A0ABP9RBM1</accession>